<gene>
    <name evidence="1" type="ORF">HPB49_012587</name>
</gene>
<organism evidence="1 2">
    <name type="scientific">Dermacentor silvarum</name>
    <name type="common">Tick</name>
    <dbReference type="NCBI Taxonomy" id="543639"/>
    <lineage>
        <taxon>Eukaryota</taxon>
        <taxon>Metazoa</taxon>
        <taxon>Ecdysozoa</taxon>
        <taxon>Arthropoda</taxon>
        <taxon>Chelicerata</taxon>
        <taxon>Arachnida</taxon>
        <taxon>Acari</taxon>
        <taxon>Parasitiformes</taxon>
        <taxon>Ixodida</taxon>
        <taxon>Ixodoidea</taxon>
        <taxon>Ixodidae</taxon>
        <taxon>Rhipicephalinae</taxon>
        <taxon>Dermacentor</taxon>
    </lineage>
</organism>
<proteinExistence type="predicted"/>
<sequence>MCIVQHPCVKFSKQAGRQGPTRQCCQFPAPAAGTPTKPFPPTSVKWPLRPVLKNAQAYRKKSADAYKGAHQQLPGKALKSSLVATAFAAREDTVVRFLLLRAHNLDPIDDRKSCWPYVVFKLDNEKYTSKASRTVARSA</sequence>
<dbReference type="EMBL" id="CM023470">
    <property type="protein sequence ID" value="KAH7980017.1"/>
    <property type="molecule type" value="Genomic_DNA"/>
</dbReference>
<evidence type="ECO:0000313" key="2">
    <source>
        <dbReference type="Proteomes" id="UP000821865"/>
    </source>
</evidence>
<reference evidence="1" key="1">
    <citation type="submission" date="2020-05" db="EMBL/GenBank/DDBJ databases">
        <title>Large-scale comparative analyses of tick genomes elucidate their genetic diversity and vector capacities.</title>
        <authorList>
            <person name="Jia N."/>
            <person name="Wang J."/>
            <person name="Shi W."/>
            <person name="Du L."/>
            <person name="Sun Y."/>
            <person name="Zhan W."/>
            <person name="Jiang J."/>
            <person name="Wang Q."/>
            <person name="Zhang B."/>
            <person name="Ji P."/>
            <person name="Sakyi L.B."/>
            <person name="Cui X."/>
            <person name="Yuan T."/>
            <person name="Jiang B."/>
            <person name="Yang W."/>
            <person name="Lam T.T.-Y."/>
            <person name="Chang Q."/>
            <person name="Ding S."/>
            <person name="Wang X."/>
            <person name="Zhu J."/>
            <person name="Ruan X."/>
            <person name="Zhao L."/>
            <person name="Wei J."/>
            <person name="Que T."/>
            <person name="Du C."/>
            <person name="Cheng J."/>
            <person name="Dai P."/>
            <person name="Han X."/>
            <person name="Huang E."/>
            <person name="Gao Y."/>
            <person name="Liu J."/>
            <person name="Shao H."/>
            <person name="Ye R."/>
            <person name="Li L."/>
            <person name="Wei W."/>
            <person name="Wang X."/>
            <person name="Wang C."/>
            <person name="Yang T."/>
            <person name="Huo Q."/>
            <person name="Li W."/>
            <person name="Guo W."/>
            <person name="Chen H."/>
            <person name="Zhou L."/>
            <person name="Ni X."/>
            <person name="Tian J."/>
            <person name="Zhou Y."/>
            <person name="Sheng Y."/>
            <person name="Liu T."/>
            <person name="Pan Y."/>
            <person name="Xia L."/>
            <person name="Li J."/>
            <person name="Zhao F."/>
            <person name="Cao W."/>
        </authorList>
    </citation>
    <scope>NUCLEOTIDE SEQUENCE</scope>
    <source>
        <strain evidence="1">Dsil-2018</strain>
    </source>
</reference>
<keyword evidence="2" id="KW-1185">Reference proteome</keyword>
<name>A0ACB8E002_DERSI</name>
<dbReference type="Proteomes" id="UP000821865">
    <property type="component" value="Chromosome 1"/>
</dbReference>
<protein>
    <submittedName>
        <fullName evidence="1">Uncharacterized protein</fullName>
    </submittedName>
</protein>
<accession>A0ACB8E002</accession>
<comment type="caution">
    <text evidence="1">The sequence shown here is derived from an EMBL/GenBank/DDBJ whole genome shotgun (WGS) entry which is preliminary data.</text>
</comment>
<evidence type="ECO:0000313" key="1">
    <source>
        <dbReference type="EMBL" id="KAH7980017.1"/>
    </source>
</evidence>